<protein>
    <submittedName>
        <fullName evidence="3">Peroxide operon regulator</fullName>
    </submittedName>
</protein>
<dbReference type="SUPFAM" id="SSF46785">
    <property type="entry name" value="Winged helix' DNA-binding domain"/>
    <property type="match status" value="1"/>
</dbReference>
<keyword evidence="2" id="KW-0408">Iron</keyword>
<dbReference type="InterPro" id="IPR002481">
    <property type="entry name" value="FUR"/>
</dbReference>
<dbReference type="PANTHER" id="PTHR33202">
    <property type="entry name" value="ZINC UPTAKE REGULATION PROTEIN"/>
    <property type="match status" value="1"/>
</dbReference>
<comment type="cofactor">
    <cofactor evidence="1">
        <name>Zn(2+)</name>
        <dbReference type="ChEBI" id="CHEBI:29105"/>
    </cofactor>
    <text evidence="1">Binds 1 zinc ion per subunit.</text>
</comment>
<dbReference type="Pfam" id="PF01475">
    <property type="entry name" value="FUR"/>
    <property type="match status" value="1"/>
</dbReference>
<dbReference type="Gene3D" id="1.10.10.10">
    <property type="entry name" value="Winged helix-like DNA-binding domain superfamily/Winged helix DNA-binding domain"/>
    <property type="match status" value="1"/>
</dbReference>
<dbReference type="GO" id="GO:0000976">
    <property type="term" value="F:transcription cis-regulatory region binding"/>
    <property type="evidence" value="ECO:0007669"/>
    <property type="project" value="TreeGrafter"/>
</dbReference>
<dbReference type="EMBL" id="LCUJ01000004">
    <property type="protein sequence ID" value="OCL98933.1"/>
    <property type="molecule type" value="Genomic_DNA"/>
</dbReference>
<evidence type="ECO:0000256" key="2">
    <source>
        <dbReference type="PIRSR" id="PIRSR602481-2"/>
    </source>
</evidence>
<proteinExistence type="predicted"/>
<feature type="binding site" evidence="1">
    <location>
        <position position="101"/>
    </location>
    <ligand>
        <name>Zn(2+)</name>
        <dbReference type="ChEBI" id="CHEBI:29105"/>
    </ligand>
</feature>
<reference evidence="4" key="1">
    <citation type="submission" date="2015-05" db="EMBL/GenBank/DDBJ databases">
        <authorList>
            <person name="Rovetto F."/>
            <person name="Cocolin L."/>
            <person name="Illeghems K."/>
            <person name="Van Nieuwerburgh F."/>
            <person name="Houf K."/>
        </authorList>
    </citation>
    <scope>NUCLEOTIDE SEQUENCE [LARGE SCALE GENOMIC DNA]</scope>
    <source>
        <strain evidence="4">DU22</strain>
    </source>
</reference>
<gene>
    <name evidence="3" type="primary">perR_1</name>
    <name evidence="3" type="ORF">AAX29_01443</name>
</gene>
<organism evidence="3 4">
    <name type="scientific">Aliarcobacter thereius</name>
    <dbReference type="NCBI Taxonomy" id="544718"/>
    <lineage>
        <taxon>Bacteria</taxon>
        <taxon>Pseudomonadati</taxon>
        <taxon>Campylobacterota</taxon>
        <taxon>Epsilonproteobacteria</taxon>
        <taxon>Campylobacterales</taxon>
        <taxon>Arcobacteraceae</taxon>
        <taxon>Aliarcobacter</taxon>
    </lineage>
</organism>
<dbReference type="GO" id="GO:0008270">
    <property type="term" value="F:zinc ion binding"/>
    <property type="evidence" value="ECO:0007669"/>
    <property type="project" value="TreeGrafter"/>
</dbReference>
<evidence type="ECO:0000313" key="3">
    <source>
        <dbReference type="EMBL" id="OCL98933.1"/>
    </source>
</evidence>
<dbReference type="GO" id="GO:0045892">
    <property type="term" value="P:negative regulation of DNA-templated transcription"/>
    <property type="evidence" value="ECO:0007669"/>
    <property type="project" value="TreeGrafter"/>
</dbReference>
<dbReference type="Proteomes" id="UP000093281">
    <property type="component" value="Unassembled WGS sequence"/>
</dbReference>
<evidence type="ECO:0000313" key="4">
    <source>
        <dbReference type="Proteomes" id="UP000093281"/>
    </source>
</evidence>
<dbReference type="PANTHER" id="PTHR33202:SF7">
    <property type="entry name" value="FERRIC UPTAKE REGULATION PROTEIN"/>
    <property type="match status" value="1"/>
</dbReference>
<feature type="binding site" evidence="1">
    <location>
        <position position="132"/>
    </location>
    <ligand>
        <name>Zn(2+)</name>
        <dbReference type="ChEBI" id="CHEBI:29105"/>
    </ligand>
</feature>
<dbReference type="InterPro" id="IPR036390">
    <property type="entry name" value="WH_DNA-bd_sf"/>
</dbReference>
<keyword evidence="1" id="KW-0862">Zinc</keyword>
<dbReference type="STRING" id="544718.AAX25_01134"/>
<feature type="binding site" evidence="1">
    <location>
        <position position="98"/>
    </location>
    <ligand>
        <name>Zn(2+)</name>
        <dbReference type="ChEBI" id="CHEBI:29105"/>
    </ligand>
</feature>
<accession>A0A1C0B6L7</accession>
<feature type="binding site" evidence="1">
    <location>
        <position position="129"/>
    </location>
    <ligand>
        <name>Zn(2+)</name>
        <dbReference type="ChEBI" id="CHEBI:29105"/>
    </ligand>
</feature>
<sequence length="136" mass="16142">MALNKVFGNIFPMNNLENKKFFSNIKLTNARKSILDLLLDSKRPLSYEDIKNDIVMDKATFYRNITFFEEHKLINSFESNDKKRYFEIKDKEHLHFICDICSNIECIFEKPNFSLKNYKIENIILKGQCKDCNKNG</sequence>
<keyword evidence="1" id="KW-0479">Metal-binding</keyword>
<dbReference type="GO" id="GO:0003700">
    <property type="term" value="F:DNA-binding transcription factor activity"/>
    <property type="evidence" value="ECO:0007669"/>
    <property type="project" value="InterPro"/>
</dbReference>
<comment type="cofactor">
    <cofactor evidence="2">
        <name>Mn(2+)</name>
        <dbReference type="ChEBI" id="CHEBI:29035"/>
    </cofactor>
    <cofactor evidence="2">
        <name>Fe(2+)</name>
        <dbReference type="ChEBI" id="CHEBI:29033"/>
    </cofactor>
    <text evidence="2">Binds 1 Mn(2+) or Fe(2+) ion per subunit.</text>
</comment>
<name>A0A1C0B6L7_9BACT</name>
<dbReference type="InterPro" id="IPR036388">
    <property type="entry name" value="WH-like_DNA-bd_sf"/>
</dbReference>
<comment type="caution">
    <text evidence="3">The sequence shown here is derived from an EMBL/GenBank/DDBJ whole genome shotgun (WGS) entry which is preliminary data.</text>
</comment>
<dbReference type="AlphaFoldDB" id="A0A1C0B6L7"/>
<dbReference type="GO" id="GO:1900376">
    <property type="term" value="P:regulation of secondary metabolite biosynthetic process"/>
    <property type="evidence" value="ECO:0007669"/>
    <property type="project" value="TreeGrafter"/>
</dbReference>
<feature type="binding site" evidence="2">
    <location>
        <position position="109"/>
    </location>
    <ligand>
        <name>Fe cation</name>
        <dbReference type="ChEBI" id="CHEBI:24875"/>
    </ligand>
</feature>
<evidence type="ECO:0000256" key="1">
    <source>
        <dbReference type="PIRSR" id="PIRSR602481-1"/>
    </source>
</evidence>